<keyword evidence="11" id="KW-0460">Magnesium</keyword>
<comment type="catalytic activity">
    <reaction evidence="2">
        <text>1-(5-phospho-beta-D-ribosyl)-ATP + H2O = 1-(5-phospho-beta-D-ribosyl)-5'-AMP + diphosphate + H(+)</text>
        <dbReference type="Rhea" id="RHEA:22828"/>
        <dbReference type="ChEBI" id="CHEBI:15377"/>
        <dbReference type="ChEBI" id="CHEBI:15378"/>
        <dbReference type="ChEBI" id="CHEBI:33019"/>
        <dbReference type="ChEBI" id="CHEBI:59457"/>
        <dbReference type="ChEBI" id="CHEBI:73183"/>
        <dbReference type="EC" id="3.6.1.31"/>
    </reaction>
</comment>
<evidence type="ECO:0000313" key="14">
    <source>
        <dbReference type="Proteomes" id="UP000886752"/>
    </source>
</evidence>
<evidence type="ECO:0000256" key="6">
    <source>
        <dbReference type="ARBA" id="ARBA00008299"/>
    </source>
</evidence>
<keyword evidence="10 11" id="KW-0368">Histidine biosynthesis</keyword>
<comment type="subunit">
    <text evidence="11">Homodimer.</text>
</comment>
<comment type="function">
    <text evidence="11">Catalyzes the hydrolysis of the adenine ring of phosphoribosyl-AMP.</text>
</comment>
<evidence type="ECO:0000256" key="2">
    <source>
        <dbReference type="ARBA" id="ARBA00001460"/>
    </source>
</evidence>
<dbReference type="HAMAP" id="MF_01021">
    <property type="entry name" value="HisI"/>
    <property type="match status" value="1"/>
</dbReference>
<evidence type="ECO:0000256" key="4">
    <source>
        <dbReference type="ARBA" id="ARBA00005204"/>
    </source>
</evidence>
<evidence type="ECO:0000256" key="3">
    <source>
        <dbReference type="ARBA" id="ARBA00005169"/>
    </source>
</evidence>
<name>A0A9D1TPZ5_9BACT</name>
<dbReference type="Gene3D" id="4.10.80.70">
    <property type="match status" value="1"/>
</dbReference>
<gene>
    <name evidence="11 13" type="primary">hisI</name>
    <name evidence="13" type="ORF">H9894_06835</name>
</gene>
<dbReference type="GO" id="GO:0008270">
    <property type="term" value="F:zinc ion binding"/>
    <property type="evidence" value="ECO:0007669"/>
    <property type="project" value="UniProtKB-UniRule"/>
</dbReference>
<keyword evidence="11" id="KW-0862">Zinc</keyword>
<comment type="cofactor">
    <cofactor evidence="11">
        <name>Mg(2+)</name>
        <dbReference type="ChEBI" id="CHEBI:18420"/>
    </cofactor>
    <text evidence="11">Binds 1 Mg(2+) ion per subunit.</text>
</comment>
<comment type="catalytic activity">
    <reaction evidence="1 11">
        <text>1-(5-phospho-beta-D-ribosyl)-5'-AMP + H2O = 1-(5-phospho-beta-D-ribosyl)-5-[(5-phospho-beta-D-ribosylamino)methylideneamino]imidazole-4-carboxamide</text>
        <dbReference type="Rhea" id="RHEA:20049"/>
        <dbReference type="ChEBI" id="CHEBI:15377"/>
        <dbReference type="ChEBI" id="CHEBI:58435"/>
        <dbReference type="ChEBI" id="CHEBI:59457"/>
        <dbReference type="EC" id="3.5.4.19"/>
    </reaction>
</comment>
<dbReference type="InterPro" id="IPR002496">
    <property type="entry name" value="PRib_AMP_CycHydrolase_dom"/>
</dbReference>
<evidence type="ECO:0000256" key="10">
    <source>
        <dbReference type="ARBA" id="ARBA00023102"/>
    </source>
</evidence>
<proteinExistence type="inferred from homology"/>
<dbReference type="InterPro" id="IPR026660">
    <property type="entry name" value="PRA-CH"/>
</dbReference>
<dbReference type="Pfam" id="PF01502">
    <property type="entry name" value="PRA-CH"/>
    <property type="match status" value="1"/>
</dbReference>
<comment type="similarity">
    <text evidence="11">Belongs to the PRA-CH family.</text>
</comment>
<comment type="pathway">
    <text evidence="3 11">Amino-acid biosynthesis; L-histidine biosynthesis; L-histidine from 5-phospho-alpha-D-ribose 1-diphosphate: step 3/9.</text>
</comment>
<feature type="binding site" evidence="11">
    <location>
        <position position="112"/>
    </location>
    <ligand>
        <name>Zn(2+)</name>
        <dbReference type="ChEBI" id="CHEBI:29105"/>
        <note>ligand shared between dimeric partners</note>
    </ligand>
</feature>
<dbReference type="NCBIfam" id="NF000768">
    <property type="entry name" value="PRK00051.1"/>
    <property type="match status" value="1"/>
</dbReference>
<dbReference type="GO" id="GO:0004636">
    <property type="term" value="F:phosphoribosyl-ATP diphosphatase activity"/>
    <property type="evidence" value="ECO:0007669"/>
    <property type="project" value="UniProtKB-EC"/>
</dbReference>
<comment type="cofactor">
    <cofactor evidence="11">
        <name>Zn(2+)</name>
        <dbReference type="ChEBI" id="CHEBI:29105"/>
    </cofactor>
    <text evidence="11">Binds 1 zinc ion per subunit.</text>
</comment>
<keyword evidence="8 11" id="KW-0028">Amino-acid biosynthesis</keyword>
<dbReference type="EC" id="3.5.4.19" evidence="11"/>
<feature type="binding site" evidence="11">
    <location>
        <position position="88"/>
    </location>
    <ligand>
        <name>Zn(2+)</name>
        <dbReference type="ChEBI" id="CHEBI:29105"/>
        <note>ligand shared between dimeric partners</note>
    </ligand>
</feature>
<feature type="binding site" evidence="11">
    <location>
        <position position="105"/>
    </location>
    <ligand>
        <name>Zn(2+)</name>
        <dbReference type="ChEBI" id="CHEBI:29105"/>
        <note>ligand shared between dimeric partners</note>
    </ligand>
</feature>
<evidence type="ECO:0000313" key="13">
    <source>
        <dbReference type="EMBL" id="HIW00889.1"/>
    </source>
</evidence>
<evidence type="ECO:0000256" key="1">
    <source>
        <dbReference type="ARBA" id="ARBA00000024"/>
    </source>
</evidence>
<evidence type="ECO:0000256" key="9">
    <source>
        <dbReference type="ARBA" id="ARBA00022801"/>
    </source>
</evidence>
<comment type="pathway">
    <text evidence="4">Amino-acid biosynthesis; L-histidine biosynthesis; L-histidine from 5-phospho-alpha-D-ribose 1-diphosphate: step 2/9.</text>
</comment>
<dbReference type="GO" id="GO:0000287">
    <property type="term" value="F:magnesium ion binding"/>
    <property type="evidence" value="ECO:0007669"/>
    <property type="project" value="UniProtKB-UniRule"/>
</dbReference>
<evidence type="ECO:0000256" key="11">
    <source>
        <dbReference type="HAMAP-Rule" id="MF_01021"/>
    </source>
</evidence>
<keyword evidence="7 11" id="KW-0963">Cytoplasm</keyword>
<dbReference type="GO" id="GO:0000105">
    <property type="term" value="P:L-histidine biosynthetic process"/>
    <property type="evidence" value="ECO:0007669"/>
    <property type="project" value="UniProtKB-UniRule"/>
</dbReference>
<organism evidence="13 14">
    <name type="scientific">Candidatus Desulfovibrio intestinipullorum</name>
    <dbReference type="NCBI Taxonomy" id="2838536"/>
    <lineage>
        <taxon>Bacteria</taxon>
        <taxon>Pseudomonadati</taxon>
        <taxon>Thermodesulfobacteriota</taxon>
        <taxon>Desulfovibrionia</taxon>
        <taxon>Desulfovibrionales</taxon>
        <taxon>Desulfovibrionaceae</taxon>
        <taxon>Desulfovibrio</taxon>
    </lineage>
</organism>
<comment type="similarity">
    <text evidence="6">In the N-terminal section; belongs to the PRA-CH family.</text>
</comment>
<dbReference type="Proteomes" id="UP000886752">
    <property type="component" value="Unassembled WGS sequence"/>
</dbReference>
<evidence type="ECO:0000256" key="5">
    <source>
        <dbReference type="ARBA" id="ARBA00007731"/>
    </source>
</evidence>
<accession>A0A9D1TPZ5</accession>
<evidence type="ECO:0000259" key="12">
    <source>
        <dbReference type="Pfam" id="PF01502"/>
    </source>
</evidence>
<dbReference type="Gene3D" id="3.10.20.810">
    <property type="entry name" value="Phosphoribosyl-AMP cyclohydrolase"/>
    <property type="match status" value="1"/>
</dbReference>
<dbReference type="EMBL" id="DXHV01000063">
    <property type="protein sequence ID" value="HIW00889.1"/>
    <property type="molecule type" value="Genomic_DNA"/>
</dbReference>
<dbReference type="GO" id="GO:0004635">
    <property type="term" value="F:phosphoribosyl-AMP cyclohydrolase activity"/>
    <property type="evidence" value="ECO:0007669"/>
    <property type="project" value="UniProtKB-UniRule"/>
</dbReference>
<feature type="binding site" evidence="11">
    <location>
        <position position="91"/>
    </location>
    <ligand>
        <name>Mg(2+)</name>
        <dbReference type="ChEBI" id="CHEBI:18420"/>
    </ligand>
</feature>
<comment type="similarity">
    <text evidence="5">In the C-terminal section; belongs to the PRA-PH family.</text>
</comment>
<comment type="subcellular location">
    <subcellularLocation>
        <location evidence="11">Cytoplasm</location>
    </subcellularLocation>
</comment>
<dbReference type="GO" id="GO:0005737">
    <property type="term" value="C:cytoplasm"/>
    <property type="evidence" value="ECO:0007669"/>
    <property type="project" value="UniProtKB-SubCell"/>
</dbReference>
<feature type="binding site" evidence="11">
    <location>
        <position position="87"/>
    </location>
    <ligand>
        <name>Mg(2+)</name>
        <dbReference type="ChEBI" id="CHEBI:18420"/>
    </ligand>
</feature>
<dbReference type="PANTHER" id="PTHR42945:SF1">
    <property type="entry name" value="HISTIDINE BIOSYNTHESIS BIFUNCTIONAL PROTEIN HIS7"/>
    <property type="match status" value="1"/>
</dbReference>
<evidence type="ECO:0000256" key="8">
    <source>
        <dbReference type="ARBA" id="ARBA00022605"/>
    </source>
</evidence>
<dbReference type="FunFam" id="3.10.20.810:FF:000001">
    <property type="entry name" value="Histidine biosynthesis bifunctional protein HisIE"/>
    <property type="match status" value="1"/>
</dbReference>
<dbReference type="AlphaFoldDB" id="A0A9D1TPZ5"/>
<evidence type="ECO:0000256" key="7">
    <source>
        <dbReference type="ARBA" id="ARBA00022490"/>
    </source>
</evidence>
<reference evidence="13" key="1">
    <citation type="journal article" date="2021" name="PeerJ">
        <title>Extensive microbial diversity within the chicken gut microbiome revealed by metagenomics and culture.</title>
        <authorList>
            <person name="Gilroy R."/>
            <person name="Ravi A."/>
            <person name="Getino M."/>
            <person name="Pursley I."/>
            <person name="Horton D.L."/>
            <person name="Alikhan N.F."/>
            <person name="Baker D."/>
            <person name="Gharbi K."/>
            <person name="Hall N."/>
            <person name="Watson M."/>
            <person name="Adriaenssens E.M."/>
            <person name="Foster-Nyarko E."/>
            <person name="Jarju S."/>
            <person name="Secka A."/>
            <person name="Antonio M."/>
            <person name="Oren A."/>
            <person name="Chaudhuri R.R."/>
            <person name="La Ragione R."/>
            <person name="Hildebrand F."/>
            <person name="Pallen M.J."/>
        </authorList>
    </citation>
    <scope>NUCLEOTIDE SEQUENCE</scope>
    <source>
        <strain evidence="13">ChiHecec2B26-446</strain>
    </source>
</reference>
<reference evidence="13" key="2">
    <citation type="submission" date="2021-04" db="EMBL/GenBank/DDBJ databases">
        <authorList>
            <person name="Gilroy R."/>
        </authorList>
    </citation>
    <scope>NUCLEOTIDE SEQUENCE</scope>
    <source>
        <strain evidence="13">ChiHecec2B26-446</strain>
    </source>
</reference>
<keyword evidence="11" id="KW-0479">Metal-binding</keyword>
<sequence>MQPGSFQPGPLPSGSSFVPDFAKGLIPAIVQDAEDGEVLMLAYMNEEAWHKTLETGEAHYWSRSRSKLWHKGESSGNVQKVHSIRLDCDSDTILLAVTQIGNAACHTGRRSCFYRKWDGREETLCSEQIFDPEKVYGK</sequence>
<comment type="caution">
    <text evidence="13">The sequence shown here is derived from an EMBL/GenBank/DDBJ whole genome shotgun (WGS) entry which is preliminary data.</text>
</comment>
<protein>
    <recommendedName>
        <fullName evidence="11">Phosphoribosyl-AMP cyclohydrolase</fullName>
        <shortName evidence="11">PRA-CH</shortName>
        <ecNumber evidence="11">3.5.4.19</ecNumber>
    </recommendedName>
</protein>
<keyword evidence="9 11" id="KW-0378">Hydrolase</keyword>
<dbReference type="InterPro" id="IPR038019">
    <property type="entry name" value="PRib_AMP_CycHydrolase_sf"/>
</dbReference>
<dbReference type="SUPFAM" id="SSF141734">
    <property type="entry name" value="HisI-like"/>
    <property type="match status" value="1"/>
</dbReference>
<feature type="domain" description="Phosphoribosyl-AMP cyclohydrolase" evidence="12">
    <location>
        <begin position="40"/>
        <end position="114"/>
    </location>
</feature>
<feature type="binding site" evidence="11">
    <location>
        <position position="89"/>
    </location>
    <ligand>
        <name>Mg(2+)</name>
        <dbReference type="ChEBI" id="CHEBI:18420"/>
    </ligand>
</feature>
<dbReference type="PANTHER" id="PTHR42945">
    <property type="entry name" value="HISTIDINE BIOSYNTHESIS BIFUNCTIONAL PROTEIN"/>
    <property type="match status" value="1"/>
</dbReference>